<dbReference type="SUPFAM" id="SSF53098">
    <property type="entry name" value="Ribonuclease H-like"/>
    <property type="match status" value="1"/>
</dbReference>
<dbReference type="AlphaFoldDB" id="A0A225UFX2"/>
<dbReference type="GO" id="GO:0003964">
    <property type="term" value="F:RNA-directed DNA polymerase activity"/>
    <property type="evidence" value="ECO:0007669"/>
    <property type="project" value="UniProtKB-KW"/>
</dbReference>
<keyword evidence="2" id="KW-1185">Reference proteome</keyword>
<dbReference type="InterPro" id="IPR036397">
    <property type="entry name" value="RNaseH_sf"/>
</dbReference>
<evidence type="ECO:0000313" key="1">
    <source>
        <dbReference type="EMBL" id="OWY91019.1"/>
    </source>
</evidence>
<name>A0A225UFX2_9STRA</name>
<evidence type="ECO:0000313" key="2">
    <source>
        <dbReference type="Proteomes" id="UP000198211"/>
    </source>
</evidence>
<dbReference type="GO" id="GO:0003676">
    <property type="term" value="F:nucleic acid binding"/>
    <property type="evidence" value="ECO:0007669"/>
    <property type="project" value="InterPro"/>
</dbReference>
<dbReference type="Proteomes" id="UP000198211">
    <property type="component" value="Unassembled WGS sequence"/>
</dbReference>
<keyword evidence="1" id="KW-0695">RNA-directed DNA polymerase</keyword>
<organism evidence="1 2">
    <name type="scientific">Phytophthora megakarya</name>
    <dbReference type="NCBI Taxonomy" id="4795"/>
    <lineage>
        <taxon>Eukaryota</taxon>
        <taxon>Sar</taxon>
        <taxon>Stramenopiles</taxon>
        <taxon>Oomycota</taxon>
        <taxon>Peronosporomycetes</taxon>
        <taxon>Peronosporales</taxon>
        <taxon>Peronosporaceae</taxon>
        <taxon>Phytophthora</taxon>
    </lineage>
</organism>
<dbReference type="Gene3D" id="3.30.420.10">
    <property type="entry name" value="Ribonuclease H-like superfamily/Ribonuclease H"/>
    <property type="match status" value="1"/>
</dbReference>
<dbReference type="InterPro" id="IPR012337">
    <property type="entry name" value="RNaseH-like_sf"/>
</dbReference>
<accession>A0A225UFX2</accession>
<reference evidence="2" key="1">
    <citation type="submission" date="2017-03" db="EMBL/GenBank/DDBJ databases">
        <title>Phytopthora megakarya and P. palmivora, two closely related causual agents of cacao black pod achieved similar genome size and gene model numbers by different mechanisms.</title>
        <authorList>
            <person name="Ali S."/>
            <person name="Shao J."/>
            <person name="Larry D.J."/>
            <person name="Kronmiller B."/>
            <person name="Shen D."/>
            <person name="Strem M.D."/>
            <person name="Melnick R.L."/>
            <person name="Guiltinan M.J."/>
            <person name="Tyler B.M."/>
            <person name="Meinhardt L.W."/>
            <person name="Bailey B.A."/>
        </authorList>
    </citation>
    <scope>NUCLEOTIDE SEQUENCE [LARGE SCALE GENOMIC DNA]</scope>
    <source>
        <strain evidence="2">zdho120</strain>
    </source>
</reference>
<proteinExistence type="predicted"/>
<gene>
    <name evidence="1" type="ORF">PHMEG_00040571</name>
</gene>
<protein>
    <submittedName>
        <fullName evidence="1">Reverse transcriptase</fullName>
    </submittedName>
</protein>
<sequence>MPDCRKVLNPDKDNLADLDPLSNALQGRLGLWAALLSSWILEIVKCNKSEDEILVSPPIRSRQLISIAPKKEPRRKIQAPIPTVRSDEDLYVASFDGSARVKRGGGAYSAILSGYVEGLTANEAEYHDLLLCLNLLEGTDPLRLVICGDTNLVIRQVRGEIDCKAPGLTLLRQKALDRLQIRRIMSWYM</sequence>
<dbReference type="EMBL" id="NBNE01021275">
    <property type="protein sequence ID" value="OWY91019.1"/>
    <property type="molecule type" value="Genomic_DNA"/>
</dbReference>
<keyword evidence="1" id="KW-0548">Nucleotidyltransferase</keyword>
<dbReference type="OrthoDB" id="178933at2759"/>
<comment type="caution">
    <text evidence="1">The sequence shown here is derived from an EMBL/GenBank/DDBJ whole genome shotgun (WGS) entry which is preliminary data.</text>
</comment>
<keyword evidence="1" id="KW-0808">Transferase</keyword>